<evidence type="ECO:0000313" key="1">
    <source>
        <dbReference type="EMBL" id="GIH30251.1"/>
    </source>
</evidence>
<evidence type="ECO:0000313" key="2">
    <source>
        <dbReference type="Proteomes" id="UP000651728"/>
    </source>
</evidence>
<sequence>MKRLVRAFLRTRWCPPWCMEAHIGERRGERIHNAWLRGVELSADPLSRQLWLDLILRPEDDEPYVQVQLDDHLVAELTVSQARAAGVHLIELGSLGGMESPDPPVPGA</sequence>
<proteinExistence type="predicted"/>
<gene>
    <name evidence="1" type="ORF">Mam01_04150</name>
</gene>
<keyword evidence="2" id="KW-1185">Reference proteome</keyword>
<organism evidence="1 2">
    <name type="scientific">Microbispora amethystogenes</name>
    <dbReference type="NCBI Taxonomy" id="1427754"/>
    <lineage>
        <taxon>Bacteria</taxon>
        <taxon>Bacillati</taxon>
        <taxon>Actinomycetota</taxon>
        <taxon>Actinomycetes</taxon>
        <taxon>Streptosporangiales</taxon>
        <taxon>Streptosporangiaceae</taxon>
        <taxon>Microbispora</taxon>
    </lineage>
</organism>
<reference evidence="1 2" key="1">
    <citation type="submission" date="2021-01" db="EMBL/GenBank/DDBJ databases">
        <title>Whole genome shotgun sequence of Microbispora amethystogenes NBRC 101907.</title>
        <authorList>
            <person name="Komaki H."/>
            <person name="Tamura T."/>
        </authorList>
    </citation>
    <scope>NUCLEOTIDE SEQUENCE [LARGE SCALE GENOMIC DNA]</scope>
    <source>
        <strain evidence="1 2">NBRC 101907</strain>
    </source>
</reference>
<comment type="caution">
    <text evidence="1">The sequence shown here is derived from an EMBL/GenBank/DDBJ whole genome shotgun (WGS) entry which is preliminary data.</text>
</comment>
<name>A0ABQ4F610_9ACTN</name>
<dbReference type="InterPro" id="IPR054202">
    <property type="entry name" value="DUF6907"/>
</dbReference>
<dbReference type="EMBL" id="BOOB01000003">
    <property type="protein sequence ID" value="GIH30251.1"/>
    <property type="molecule type" value="Genomic_DNA"/>
</dbReference>
<dbReference type="RefSeq" id="WP_204283682.1">
    <property type="nucleotide sequence ID" value="NZ_BAABEJ010000001.1"/>
</dbReference>
<accession>A0ABQ4F610</accession>
<dbReference type="Pfam" id="PF21848">
    <property type="entry name" value="DUF6907"/>
    <property type="match status" value="1"/>
</dbReference>
<dbReference type="Proteomes" id="UP000651728">
    <property type="component" value="Unassembled WGS sequence"/>
</dbReference>
<protein>
    <submittedName>
        <fullName evidence="1">Uncharacterized protein</fullName>
    </submittedName>
</protein>